<dbReference type="PANTHER" id="PTHR36511:SF4">
    <property type="entry name" value="ANTITOXIN MQSA"/>
    <property type="match status" value="1"/>
</dbReference>
<dbReference type="PANTHER" id="PTHR36511">
    <property type="entry name" value="MERR FAMILY BACTERIAL REGULATORY PROTEIN"/>
    <property type="match status" value="1"/>
</dbReference>
<dbReference type="InterPro" id="IPR010982">
    <property type="entry name" value="Lambda_DNA-bd_dom_sf"/>
</dbReference>
<evidence type="ECO:0000313" key="5">
    <source>
        <dbReference type="EMBL" id="KKN10582.1"/>
    </source>
</evidence>
<dbReference type="Gene3D" id="1.10.260.40">
    <property type="entry name" value="lambda repressor-like DNA-binding domains"/>
    <property type="match status" value="1"/>
</dbReference>
<feature type="domain" description="HTH cro/C1-type" evidence="4">
    <location>
        <begin position="10"/>
        <end position="56"/>
    </location>
</feature>
<dbReference type="EMBL" id="LAZR01004232">
    <property type="protein sequence ID" value="KKN10582.1"/>
    <property type="molecule type" value="Genomic_DNA"/>
</dbReference>
<dbReference type="InterPro" id="IPR052359">
    <property type="entry name" value="HTH-type_reg/antitoxin"/>
</dbReference>
<dbReference type="InterPro" id="IPR001387">
    <property type="entry name" value="Cro/C1-type_HTH"/>
</dbReference>
<dbReference type="SUPFAM" id="SSF47413">
    <property type="entry name" value="lambda repressor-like DNA-binding domains"/>
    <property type="match status" value="1"/>
</dbReference>
<evidence type="ECO:0000259" key="4">
    <source>
        <dbReference type="PROSITE" id="PS50943"/>
    </source>
</evidence>
<organism evidence="5">
    <name type="scientific">marine sediment metagenome</name>
    <dbReference type="NCBI Taxonomy" id="412755"/>
    <lineage>
        <taxon>unclassified sequences</taxon>
        <taxon>metagenomes</taxon>
        <taxon>ecological metagenomes</taxon>
    </lineage>
</organism>
<proteinExistence type="predicted"/>
<accession>A0A0F9NF20</accession>
<name>A0A0F9NF20_9ZZZZ</name>
<gene>
    <name evidence="5" type="ORF">LCGC14_1035210</name>
</gene>
<keyword evidence="1" id="KW-0805">Transcription regulation</keyword>
<dbReference type="Pfam" id="PF01381">
    <property type="entry name" value="HTH_3"/>
    <property type="match status" value="1"/>
</dbReference>
<dbReference type="AlphaFoldDB" id="A0A0F9NF20"/>
<evidence type="ECO:0000256" key="2">
    <source>
        <dbReference type="ARBA" id="ARBA00023125"/>
    </source>
</evidence>
<evidence type="ECO:0000256" key="1">
    <source>
        <dbReference type="ARBA" id="ARBA00023015"/>
    </source>
</evidence>
<dbReference type="PROSITE" id="PS50943">
    <property type="entry name" value="HTH_CROC1"/>
    <property type="match status" value="1"/>
</dbReference>
<dbReference type="CDD" id="cd00093">
    <property type="entry name" value="HTH_XRE"/>
    <property type="match status" value="1"/>
</dbReference>
<keyword evidence="2" id="KW-0238">DNA-binding</keyword>
<evidence type="ECO:0000256" key="3">
    <source>
        <dbReference type="ARBA" id="ARBA00023163"/>
    </source>
</evidence>
<sequence>MYMSKEMNHVKELRDKLMLNQQEFADLMAVDVATVSRWERGVQKPKAVHLRRMARLRKKEG</sequence>
<keyword evidence="3" id="KW-0804">Transcription</keyword>
<protein>
    <recommendedName>
        <fullName evidence="4">HTH cro/C1-type domain-containing protein</fullName>
    </recommendedName>
</protein>
<dbReference type="GO" id="GO:0003677">
    <property type="term" value="F:DNA binding"/>
    <property type="evidence" value="ECO:0007669"/>
    <property type="project" value="UniProtKB-KW"/>
</dbReference>
<reference evidence="5" key="1">
    <citation type="journal article" date="2015" name="Nature">
        <title>Complex archaea that bridge the gap between prokaryotes and eukaryotes.</title>
        <authorList>
            <person name="Spang A."/>
            <person name="Saw J.H."/>
            <person name="Jorgensen S.L."/>
            <person name="Zaremba-Niedzwiedzka K."/>
            <person name="Martijn J."/>
            <person name="Lind A.E."/>
            <person name="van Eijk R."/>
            <person name="Schleper C."/>
            <person name="Guy L."/>
            <person name="Ettema T.J."/>
        </authorList>
    </citation>
    <scope>NUCLEOTIDE SEQUENCE</scope>
</reference>
<comment type="caution">
    <text evidence="5">The sequence shown here is derived from an EMBL/GenBank/DDBJ whole genome shotgun (WGS) entry which is preliminary data.</text>
</comment>